<proteinExistence type="inferred from homology"/>
<dbReference type="InterPro" id="IPR007760">
    <property type="entry name" value="Mn_catalase"/>
</dbReference>
<accession>A0ABS4KQA9</accession>
<comment type="caution">
    <text evidence="2">The sequence shown here is derived from an EMBL/GenBank/DDBJ whole genome shotgun (WGS) entry which is preliminary data.</text>
</comment>
<name>A0ABS4KQA9_9CLOT</name>
<keyword evidence="3" id="KW-1185">Reference proteome</keyword>
<keyword evidence="2" id="KW-0946">Virion</keyword>
<reference evidence="2 3" key="1">
    <citation type="submission" date="2021-03" db="EMBL/GenBank/DDBJ databases">
        <title>Genomic Encyclopedia of Type Strains, Phase IV (KMG-IV): sequencing the most valuable type-strain genomes for metagenomic binning, comparative biology and taxonomic classification.</title>
        <authorList>
            <person name="Goeker M."/>
        </authorList>
    </citation>
    <scope>NUCLEOTIDE SEQUENCE [LARGE SCALE GENOMIC DNA]</scope>
    <source>
        <strain evidence="2 3">DSM 28783</strain>
    </source>
</reference>
<dbReference type="Proteomes" id="UP001519307">
    <property type="component" value="Unassembled WGS sequence"/>
</dbReference>
<keyword evidence="2" id="KW-0167">Capsid protein</keyword>
<gene>
    <name evidence="2" type="ORF">J2Z42_000903</name>
</gene>
<dbReference type="EMBL" id="JAGGLM010000003">
    <property type="protein sequence ID" value="MBP2032238.1"/>
    <property type="molecule type" value="Genomic_DNA"/>
</dbReference>
<dbReference type="InterPro" id="IPR012347">
    <property type="entry name" value="Ferritin-like"/>
</dbReference>
<dbReference type="Gene3D" id="1.20.1260.10">
    <property type="match status" value="1"/>
</dbReference>
<protein>
    <submittedName>
        <fullName evidence="2">Spore coat protein JC</fullName>
    </submittedName>
</protein>
<evidence type="ECO:0000313" key="2">
    <source>
        <dbReference type="EMBL" id="MBP2032238.1"/>
    </source>
</evidence>
<dbReference type="InterPro" id="IPR009078">
    <property type="entry name" value="Ferritin-like_SF"/>
</dbReference>
<dbReference type="CDD" id="cd01051">
    <property type="entry name" value="Mn_catalase"/>
    <property type="match status" value="1"/>
</dbReference>
<evidence type="ECO:0000256" key="1">
    <source>
        <dbReference type="ARBA" id="ARBA00007644"/>
    </source>
</evidence>
<evidence type="ECO:0000313" key="3">
    <source>
        <dbReference type="Proteomes" id="UP001519307"/>
    </source>
</evidence>
<dbReference type="RefSeq" id="WP_209701199.1">
    <property type="nucleotide sequence ID" value="NZ_JAGGLM010000003.1"/>
</dbReference>
<dbReference type="InterPro" id="IPR039377">
    <property type="entry name" value="Mn_catalase_dom"/>
</dbReference>
<dbReference type="Pfam" id="PF05067">
    <property type="entry name" value="Mn_catalase"/>
    <property type="match status" value="1"/>
</dbReference>
<organism evidence="2 3">
    <name type="scientific">Clostridium algifaecis</name>
    <dbReference type="NCBI Taxonomy" id="1472040"/>
    <lineage>
        <taxon>Bacteria</taxon>
        <taxon>Bacillati</taxon>
        <taxon>Bacillota</taxon>
        <taxon>Clostridia</taxon>
        <taxon>Eubacteriales</taxon>
        <taxon>Clostridiaceae</taxon>
        <taxon>Clostridium</taxon>
    </lineage>
</organism>
<dbReference type="SUPFAM" id="SSF47240">
    <property type="entry name" value="Ferritin-like"/>
    <property type="match status" value="1"/>
</dbReference>
<sequence>MWNYEKQLEYPVNLRKKDIKMAKYLVTQFGGPDGELSAAMRYLTQRYTMPTGKTKGLLTDIGTEELAHVEIICAMVYQLLKDASPKELEAAGLGGQYAQHGHSPFLQDANGVPWSATYIGVTGDHITDLYEDLAAEEKARATYEHLINLTDDPDIMDVLRFLRQREVVHFQRFGEALNGLQNGEGMKKIYHMPGCTDNLPMDDCRKPMQ</sequence>
<comment type="similarity">
    <text evidence="1">Belongs to the manganese catalase family.</text>
</comment>